<dbReference type="Proteomes" id="UP001307760">
    <property type="component" value="Unassembled WGS sequence"/>
</dbReference>
<dbReference type="InterPro" id="IPR011010">
    <property type="entry name" value="DNA_brk_join_enz"/>
</dbReference>
<evidence type="ECO:0000256" key="2">
    <source>
        <dbReference type="ARBA" id="ARBA00022908"/>
    </source>
</evidence>
<keyword evidence="8" id="KW-1185">Reference proteome</keyword>
<dbReference type="PANTHER" id="PTHR30629:SF2">
    <property type="entry name" value="PROPHAGE INTEGRASE INTS-RELATED"/>
    <property type="match status" value="1"/>
</dbReference>
<keyword evidence="3" id="KW-0238">DNA-binding</keyword>
<comment type="similarity">
    <text evidence="1">Belongs to the 'phage' integrase family.</text>
</comment>
<evidence type="ECO:0000313" key="8">
    <source>
        <dbReference type="Proteomes" id="UP001307760"/>
    </source>
</evidence>
<evidence type="ECO:0000256" key="5">
    <source>
        <dbReference type="SAM" id="MobiDB-lite"/>
    </source>
</evidence>
<keyword evidence="4" id="KW-0233">DNA recombination</keyword>
<dbReference type="Gene3D" id="1.10.443.10">
    <property type="entry name" value="Intergrase catalytic core"/>
    <property type="match status" value="1"/>
</dbReference>
<dbReference type="InterPro" id="IPR013762">
    <property type="entry name" value="Integrase-like_cat_sf"/>
</dbReference>
<evidence type="ECO:0000259" key="6">
    <source>
        <dbReference type="PROSITE" id="PS51898"/>
    </source>
</evidence>
<keyword evidence="2" id="KW-0229">DNA integration</keyword>
<organism evidence="7 8">
    <name type="scientific">Streptomyces bugieae</name>
    <dbReference type="NCBI Taxonomy" id="3098223"/>
    <lineage>
        <taxon>Bacteria</taxon>
        <taxon>Bacillati</taxon>
        <taxon>Actinomycetota</taxon>
        <taxon>Actinomycetes</taxon>
        <taxon>Kitasatosporales</taxon>
        <taxon>Streptomycetaceae</taxon>
        <taxon>Streptomyces</taxon>
    </lineage>
</organism>
<accession>A0ABU7NMD9</accession>
<dbReference type="RefSeq" id="WP_330821324.1">
    <property type="nucleotide sequence ID" value="NZ_JAZBJP010000002.1"/>
</dbReference>
<sequence length="431" mass="48909">MAYGEKRGWDKKARKWRYRGRYKLPDGTWGSVSKDDNGQPFYTERSARDYAHGLEVDVRRKSFINPRDGRVSVAEWAANWIESIDVGPLSEVEYRRRLKNQILPAWGAVPVGDVFPAAVARWEKELRERISKNYADGVVGVFRTMMDDAVSEGMRRDNPVAARKSGRRGRFVSQRPERKVIATPRQALLVARNALEMRGLNEYAIVLTSAYTGLRIGELAGVHRDQLVLDDDRQGPRIHAIQQSQYVRGKFTQIAPKYDSGRGLILPRFLAELLRELMESRPVESEWVFTAPKGGRMLRGGDWYAETWHPIVRGRAPRGVVRGAGARAGIRPVVGVEGMVPHGLRHSHKVWLDEGGHPRVAVEARMGHVLQGVEGVYSHVTLPMELRIADHLQGLWEDSLRPVLDRREFGPFPEFTSPRRKRSPKNLPQAV</sequence>
<dbReference type="Pfam" id="PF00589">
    <property type="entry name" value="Phage_integrase"/>
    <property type="match status" value="1"/>
</dbReference>
<protein>
    <submittedName>
        <fullName evidence="7">Tyrosine-type recombinase/integrase</fullName>
    </submittedName>
</protein>
<evidence type="ECO:0000256" key="4">
    <source>
        <dbReference type="ARBA" id="ARBA00023172"/>
    </source>
</evidence>
<dbReference type="EMBL" id="JAZBJP010000002">
    <property type="protein sequence ID" value="MEE4419617.1"/>
    <property type="molecule type" value="Genomic_DNA"/>
</dbReference>
<feature type="region of interest" description="Disordered" evidence="5">
    <location>
        <begin position="411"/>
        <end position="431"/>
    </location>
</feature>
<dbReference type="InterPro" id="IPR002104">
    <property type="entry name" value="Integrase_catalytic"/>
</dbReference>
<evidence type="ECO:0000256" key="3">
    <source>
        <dbReference type="ARBA" id="ARBA00023125"/>
    </source>
</evidence>
<name>A0ABU7NMD9_9ACTN</name>
<evidence type="ECO:0000313" key="7">
    <source>
        <dbReference type="EMBL" id="MEE4419617.1"/>
    </source>
</evidence>
<dbReference type="PANTHER" id="PTHR30629">
    <property type="entry name" value="PROPHAGE INTEGRASE"/>
    <property type="match status" value="1"/>
</dbReference>
<dbReference type="Gene3D" id="1.10.150.130">
    <property type="match status" value="1"/>
</dbReference>
<feature type="domain" description="Tyr recombinase" evidence="6">
    <location>
        <begin position="177"/>
        <end position="390"/>
    </location>
</feature>
<evidence type="ECO:0000256" key="1">
    <source>
        <dbReference type="ARBA" id="ARBA00008857"/>
    </source>
</evidence>
<reference evidence="7 8" key="1">
    <citation type="submission" date="2023-12" db="EMBL/GenBank/DDBJ databases">
        <title>30 novel species of actinomycetes from the DSMZ collection.</title>
        <authorList>
            <person name="Nouioui I."/>
        </authorList>
    </citation>
    <scope>NUCLEOTIDE SEQUENCE [LARGE SCALE GENOMIC DNA]</scope>
    <source>
        <strain evidence="7 8">DSM 41528</strain>
    </source>
</reference>
<dbReference type="SUPFAM" id="SSF56349">
    <property type="entry name" value="DNA breaking-rejoining enzymes"/>
    <property type="match status" value="1"/>
</dbReference>
<dbReference type="PROSITE" id="PS51898">
    <property type="entry name" value="TYR_RECOMBINASE"/>
    <property type="match status" value="1"/>
</dbReference>
<dbReference type="InterPro" id="IPR050808">
    <property type="entry name" value="Phage_Integrase"/>
</dbReference>
<dbReference type="InterPro" id="IPR010998">
    <property type="entry name" value="Integrase_recombinase_N"/>
</dbReference>
<gene>
    <name evidence="7" type="ORF">V2J85_09650</name>
</gene>
<proteinExistence type="inferred from homology"/>
<comment type="caution">
    <text evidence="7">The sequence shown here is derived from an EMBL/GenBank/DDBJ whole genome shotgun (WGS) entry which is preliminary data.</text>
</comment>